<proteinExistence type="predicted"/>
<evidence type="ECO:0000256" key="1">
    <source>
        <dbReference type="SAM" id="Phobius"/>
    </source>
</evidence>
<protein>
    <submittedName>
        <fullName evidence="2">Uncharacterized protein</fullName>
    </submittedName>
</protein>
<keyword evidence="1" id="KW-0812">Transmembrane</keyword>
<dbReference type="EMBL" id="LACI01000396">
    <property type="protein sequence ID" value="KJU86929.1"/>
    <property type="molecule type" value="Genomic_DNA"/>
</dbReference>
<dbReference type="AlphaFoldDB" id="A0A0F3GY87"/>
<reference evidence="2 3" key="1">
    <citation type="submission" date="2015-02" db="EMBL/GenBank/DDBJ databases">
        <title>Single-cell genomics of uncultivated deep-branching MTB reveals a conserved set of magnetosome genes.</title>
        <authorList>
            <person name="Kolinko S."/>
            <person name="Richter M."/>
            <person name="Glockner F.O."/>
            <person name="Brachmann A."/>
            <person name="Schuler D."/>
        </authorList>
    </citation>
    <scope>NUCLEOTIDE SEQUENCE [LARGE SCALE GENOMIC DNA]</scope>
    <source>
        <strain evidence="2">TM-1</strain>
    </source>
</reference>
<evidence type="ECO:0000313" key="3">
    <source>
        <dbReference type="Proteomes" id="UP000033423"/>
    </source>
</evidence>
<dbReference type="Proteomes" id="UP000033423">
    <property type="component" value="Unassembled WGS sequence"/>
</dbReference>
<comment type="caution">
    <text evidence="2">The sequence shown here is derived from an EMBL/GenBank/DDBJ whole genome shotgun (WGS) entry which is preliminary data.</text>
</comment>
<keyword evidence="1" id="KW-1133">Transmembrane helix</keyword>
<keyword evidence="3" id="KW-1185">Reference proteome</keyword>
<keyword evidence="1" id="KW-0472">Membrane</keyword>
<accession>A0A0F3GY87</accession>
<sequence>MLAMIFCKSSIFLPLMRTWSFWISAVTLSLRSLTSLVISFAFSMGMPCCRDIFWRTVPPAAGSILP</sequence>
<organism evidence="2 3">
    <name type="scientific">Candidatus Magnetobacterium bavaricum</name>
    <dbReference type="NCBI Taxonomy" id="29290"/>
    <lineage>
        <taxon>Bacteria</taxon>
        <taxon>Pseudomonadati</taxon>
        <taxon>Nitrospirota</taxon>
        <taxon>Thermodesulfovibrionia</taxon>
        <taxon>Thermodesulfovibrionales</taxon>
        <taxon>Candidatus Magnetobacteriaceae</taxon>
        <taxon>Candidatus Magnetobacterium</taxon>
    </lineage>
</organism>
<evidence type="ECO:0000313" key="2">
    <source>
        <dbReference type="EMBL" id="KJU86929.1"/>
    </source>
</evidence>
<gene>
    <name evidence="2" type="ORF">MBAV_000878</name>
</gene>
<name>A0A0F3GY87_9BACT</name>
<feature type="transmembrane region" description="Helical" evidence="1">
    <location>
        <begin position="21"/>
        <end position="42"/>
    </location>
</feature>